<dbReference type="AlphaFoldDB" id="A0A2S5GU68"/>
<evidence type="ECO:0000256" key="1">
    <source>
        <dbReference type="ARBA" id="ARBA00004651"/>
    </source>
</evidence>
<feature type="transmembrane region" description="Helical" evidence="7">
    <location>
        <begin position="109"/>
        <end position="132"/>
    </location>
</feature>
<keyword evidence="3" id="KW-1003">Cell membrane</keyword>
<name>A0A2S5GU68_9BURK</name>
<evidence type="ECO:0000256" key="7">
    <source>
        <dbReference type="RuleBase" id="RU363032"/>
    </source>
</evidence>
<feature type="transmembrane region" description="Helical" evidence="7">
    <location>
        <begin position="78"/>
        <end position="102"/>
    </location>
</feature>
<dbReference type="PANTHER" id="PTHR43386">
    <property type="entry name" value="OLIGOPEPTIDE TRANSPORT SYSTEM PERMEASE PROTEIN APPC"/>
    <property type="match status" value="1"/>
</dbReference>
<keyword evidence="4 7" id="KW-0812">Transmembrane</keyword>
<dbReference type="PANTHER" id="PTHR43386:SF25">
    <property type="entry name" value="PEPTIDE ABC TRANSPORTER PERMEASE PROTEIN"/>
    <property type="match status" value="1"/>
</dbReference>
<evidence type="ECO:0000313" key="10">
    <source>
        <dbReference type="Proteomes" id="UP000239990"/>
    </source>
</evidence>
<reference evidence="9 10" key="1">
    <citation type="submission" date="2018-02" db="EMBL/GenBank/DDBJ databases">
        <title>Draft Genome of Achromobacter spanius stain 6.</title>
        <authorList>
            <person name="Gunasekera T.S."/>
            <person name="Radwan O."/>
            <person name="Ruiz O.N."/>
        </authorList>
    </citation>
    <scope>NUCLEOTIDE SEQUENCE [LARGE SCALE GENOMIC DNA]</scope>
    <source>
        <strain evidence="9 10">6</strain>
    </source>
</reference>
<evidence type="ECO:0000256" key="2">
    <source>
        <dbReference type="ARBA" id="ARBA00022448"/>
    </source>
</evidence>
<dbReference type="InterPro" id="IPR050366">
    <property type="entry name" value="BP-dependent_transpt_permease"/>
</dbReference>
<evidence type="ECO:0000256" key="3">
    <source>
        <dbReference type="ARBA" id="ARBA00022475"/>
    </source>
</evidence>
<dbReference type="PROSITE" id="PS50928">
    <property type="entry name" value="ABC_TM1"/>
    <property type="match status" value="1"/>
</dbReference>
<dbReference type="GO" id="GO:0055085">
    <property type="term" value="P:transmembrane transport"/>
    <property type="evidence" value="ECO:0007669"/>
    <property type="project" value="InterPro"/>
</dbReference>
<evidence type="ECO:0000256" key="4">
    <source>
        <dbReference type="ARBA" id="ARBA00022692"/>
    </source>
</evidence>
<comment type="caution">
    <text evidence="9">The sequence shown here is derived from an EMBL/GenBank/DDBJ whole genome shotgun (WGS) entry which is preliminary data.</text>
</comment>
<dbReference type="SUPFAM" id="SSF161098">
    <property type="entry name" value="MetI-like"/>
    <property type="match status" value="1"/>
</dbReference>
<evidence type="ECO:0000313" key="9">
    <source>
        <dbReference type="EMBL" id="PPA76539.1"/>
    </source>
</evidence>
<dbReference type="Proteomes" id="UP000239990">
    <property type="component" value="Unassembled WGS sequence"/>
</dbReference>
<dbReference type="InterPro" id="IPR000515">
    <property type="entry name" value="MetI-like"/>
</dbReference>
<evidence type="ECO:0000259" key="8">
    <source>
        <dbReference type="PROSITE" id="PS50928"/>
    </source>
</evidence>
<proteinExistence type="inferred from homology"/>
<keyword evidence="2 7" id="KW-0813">Transport</keyword>
<dbReference type="Gene3D" id="1.10.3720.10">
    <property type="entry name" value="MetI-like"/>
    <property type="match status" value="1"/>
</dbReference>
<organism evidence="9 10">
    <name type="scientific">Achromobacter spanius</name>
    <dbReference type="NCBI Taxonomy" id="217203"/>
    <lineage>
        <taxon>Bacteria</taxon>
        <taxon>Pseudomonadati</taxon>
        <taxon>Pseudomonadota</taxon>
        <taxon>Betaproteobacteria</taxon>
        <taxon>Burkholderiales</taxon>
        <taxon>Alcaligenaceae</taxon>
        <taxon>Achromobacter</taxon>
    </lineage>
</organism>
<feature type="transmembrane region" description="Helical" evidence="7">
    <location>
        <begin position="12"/>
        <end position="34"/>
    </location>
</feature>
<dbReference type="GO" id="GO:0005886">
    <property type="term" value="C:plasma membrane"/>
    <property type="evidence" value="ECO:0007669"/>
    <property type="project" value="UniProtKB-SubCell"/>
</dbReference>
<evidence type="ECO:0000256" key="5">
    <source>
        <dbReference type="ARBA" id="ARBA00022989"/>
    </source>
</evidence>
<keyword evidence="6 7" id="KW-0472">Membrane</keyword>
<protein>
    <submittedName>
        <fullName evidence="9">Peptide ABC transporter permease</fullName>
    </submittedName>
</protein>
<comment type="similarity">
    <text evidence="7">Belongs to the binding-protein-dependent transport system permease family.</text>
</comment>
<accession>A0A2S5GU68</accession>
<keyword evidence="5 7" id="KW-1133">Transmembrane helix</keyword>
<feature type="domain" description="ABC transmembrane type-1" evidence="8">
    <location>
        <begin position="74"/>
        <end position="263"/>
    </location>
</feature>
<dbReference type="InterPro" id="IPR035906">
    <property type="entry name" value="MetI-like_sf"/>
</dbReference>
<evidence type="ECO:0000256" key="6">
    <source>
        <dbReference type="ARBA" id="ARBA00023136"/>
    </source>
</evidence>
<comment type="subcellular location">
    <subcellularLocation>
        <location evidence="1 7">Cell membrane</location>
        <topology evidence="1 7">Multi-pass membrane protein</topology>
    </subcellularLocation>
</comment>
<dbReference type="EMBL" id="PREU01000003">
    <property type="protein sequence ID" value="PPA76539.1"/>
    <property type="molecule type" value="Genomic_DNA"/>
</dbReference>
<feature type="transmembrane region" description="Helical" evidence="7">
    <location>
        <begin position="138"/>
        <end position="156"/>
    </location>
</feature>
<dbReference type="RefSeq" id="WP_104142938.1">
    <property type="nucleotide sequence ID" value="NZ_PREU01000003.1"/>
</dbReference>
<gene>
    <name evidence="9" type="ORF">C4E15_07060</name>
</gene>
<sequence length="278" mass="29663">MKTRIPKRRIPANALLGGLIVGAMIVAALMGTFWTPHDPLKINFISRLKPPGGDFLLGTDEFGRDELSRLLAGASSSVWISLLTVTFAIVVGTAIGTLTGFVRGWTDRIIMAFNNALLAFPGLLLALGLLAVVGANKYGIILALGLAYTPSVTRIVRGTVLSLREKEFIESSRVLGNSELYTMFRHVLPNCVAPLTVLATSMFGWVILAESALSFLGLGVPPPAPTWGNMLAAARPFMAQASYLSILPGLAIALALLGINLLGDAVRDRLDPRMRGVQ</sequence>
<dbReference type="Pfam" id="PF00528">
    <property type="entry name" value="BPD_transp_1"/>
    <property type="match status" value="1"/>
</dbReference>
<feature type="transmembrane region" description="Helical" evidence="7">
    <location>
        <begin position="192"/>
        <end position="220"/>
    </location>
</feature>
<dbReference type="CDD" id="cd06261">
    <property type="entry name" value="TM_PBP2"/>
    <property type="match status" value="1"/>
</dbReference>
<dbReference type="OrthoDB" id="9783218at2"/>
<feature type="transmembrane region" description="Helical" evidence="7">
    <location>
        <begin position="240"/>
        <end position="263"/>
    </location>
</feature>